<evidence type="ECO:0000313" key="3">
    <source>
        <dbReference type="Proteomes" id="UP000266183"/>
    </source>
</evidence>
<keyword evidence="3" id="KW-1185">Reference proteome</keyword>
<sequence length="354" mass="41246">MFARTVIIAVATLAVSLLQSNSQPAAIDYLTLNYNKTDHFDGMTPNRLRNLKGHIRSLTQYVYPLEVGGDGSTHRGKLIRGTAVYTLLFASNGIITEEWSYRVEDIVVCKTWYRSHRLYQTDSVIHWSDEGKVTSREVYTYDKDGMLVGGYLQYGDQRREKVLNIVTSGDTLVVAERSAKVSYVNGRRVKVAGNNGILVYRYNYFPSGALQRKITFENGKVVQDEQFDASGNLVYWLLAEYKDGRLNYSSERTLMYRNDLCVKEIQKHFDASRAWTETFTYEYRDGRPVRTFREGQPFDSYEYNEHNDLLRQKNALFNESYRYISYDAQGNWTERIMLADNKPFQVQIRRVEYY</sequence>
<proteinExistence type="predicted"/>
<evidence type="ECO:0008006" key="4">
    <source>
        <dbReference type="Google" id="ProtNLM"/>
    </source>
</evidence>
<accession>A0A385STU1</accession>
<dbReference type="Gene3D" id="3.90.930.1">
    <property type="match status" value="1"/>
</dbReference>
<reference evidence="3" key="1">
    <citation type="submission" date="2018-09" db="EMBL/GenBank/DDBJ databases">
        <title>Chryseolinea sp. KIS68-18 isolated from soil.</title>
        <authorList>
            <person name="Weon H.-Y."/>
            <person name="Kwon S.-W."/>
            <person name="Lee S.A."/>
        </authorList>
    </citation>
    <scope>NUCLEOTIDE SEQUENCE [LARGE SCALE GENOMIC DNA]</scope>
    <source>
        <strain evidence="3">KIS68-18</strain>
    </source>
</reference>
<dbReference type="OrthoDB" id="1147155at2"/>
<dbReference type="Proteomes" id="UP000266183">
    <property type="component" value="Chromosome"/>
</dbReference>
<organism evidence="2 3">
    <name type="scientific">Chryseolinea soli</name>
    <dbReference type="NCBI Taxonomy" id="2321403"/>
    <lineage>
        <taxon>Bacteria</taxon>
        <taxon>Pseudomonadati</taxon>
        <taxon>Bacteroidota</taxon>
        <taxon>Cytophagia</taxon>
        <taxon>Cytophagales</taxon>
        <taxon>Fulvivirgaceae</taxon>
        <taxon>Chryseolinea</taxon>
    </lineage>
</organism>
<dbReference type="EMBL" id="CP032382">
    <property type="protein sequence ID" value="AYB33567.1"/>
    <property type="molecule type" value="Genomic_DNA"/>
</dbReference>
<evidence type="ECO:0000256" key="1">
    <source>
        <dbReference type="SAM" id="SignalP"/>
    </source>
</evidence>
<gene>
    <name evidence="2" type="ORF">D4L85_24580</name>
</gene>
<dbReference type="RefSeq" id="WP_119756801.1">
    <property type="nucleotide sequence ID" value="NZ_CP032382.1"/>
</dbReference>
<dbReference type="AlphaFoldDB" id="A0A385STU1"/>
<evidence type="ECO:0000313" key="2">
    <source>
        <dbReference type="EMBL" id="AYB33567.1"/>
    </source>
</evidence>
<name>A0A385STU1_9BACT</name>
<protein>
    <recommendedName>
        <fullName evidence="4">RHS repeat protein</fullName>
    </recommendedName>
</protein>
<feature type="chain" id="PRO_5017179631" description="RHS repeat protein" evidence="1">
    <location>
        <begin position="26"/>
        <end position="354"/>
    </location>
</feature>
<feature type="signal peptide" evidence="1">
    <location>
        <begin position="1"/>
        <end position="25"/>
    </location>
</feature>
<dbReference type="KEGG" id="chk:D4L85_24580"/>
<keyword evidence="1" id="KW-0732">Signal</keyword>